<evidence type="ECO:0000256" key="1">
    <source>
        <dbReference type="ARBA" id="ARBA00004613"/>
    </source>
</evidence>
<keyword evidence="3" id="KW-0964">Secreted</keyword>
<evidence type="ECO:0000313" key="11">
    <source>
        <dbReference type="Proteomes" id="UP001195483"/>
    </source>
</evidence>
<comment type="caution">
    <text evidence="10">The sequence shown here is derived from an EMBL/GenBank/DDBJ whole genome shotgun (WGS) entry which is preliminary data.</text>
</comment>
<dbReference type="InterPro" id="IPR042307">
    <property type="entry name" value="Reeler_sf"/>
</dbReference>
<dbReference type="PROSITE" id="PS51019">
    <property type="entry name" value="REELIN"/>
    <property type="match status" value="1"/>
</dbReference>
<dbReference type="CDD" id="cd08544">
    <property type="entry name" value="Reeler"/>
    <property type="match status" value="1"/>
</dbReference>
<evidence type="ECO:0000256" key="7">
    <source>
        <dbReference type="ARBA" id="ARBA00022859"/>
    </source>
</evidence>
<keyword evidence="4" id="KW-0929">Antimicrobial</keyword>
<dbReference type="FunFam" id="2.60.40.4060:FF:000003">
    <property type="entry name" value="Ferric chelate reductase 1"/>
    <property type="match status" value="1"/>
</dbReference>
<feature type="domain" description="Reelin" evidence="9">
    <location>
        <begin position="16"/>
        <end position="187"/>
    </location>
</feature>
<dbReference type="AlphaFoldDB" id="A0AAE0SIE8"/>
<evidence type="ECO:0000256" key="6">
    <source>
        <dbReference type="ARBA" id="ARBA00022729"/>
    </source>
</evidence>
<evidence type="ECO:0000256" key="3">
    <source>
        <dbReference type="ARBA" id="ARBA00022525"/>
    </source>
</evidence>
<sequence>MTISQMMDYRNILADSLLLGILIFGQVMCYPNGAPQSACSSMIPNHGASASSIPSPYNITTSKSTYKPNEEITVIIKDVSGENAIRGFLIQPRRKSSISHPNTVGSLTGGSMTRNPCTASMAALTHTNNNNTSTVNITWKAPADARETVVFVATIVQRKEIYWLNIQSPEVKPAGGTSSSGRSTTVPTLSCSLICLFILHKYVKQQIF</sequence>
<dbReference type="PANTHER" id="PTHR45828">
    <property type="entry name" value="CYTOCHROME B561/FERRIC REDUCTASE TRANSMEMBRANE"/>
    <property type="match status" value="1"/>
</dbReference>
<evidence type="ECO:0000313" key="10">
    <source>
        <dbReference type="EMBL" id="KAK3592567.1"/>
    </source>
</evidence>
<evidence type="ECO:0000256" key="4">
    <source>
        <dbReference type="ARBA" id="ARBA00022529"/>
    </source>
</evidence>
<dbReference type="Pfam" id="PF02014">
    <property type="entry name" value="Reeler"/>
    <property type="match status" value="1"/>
</dbReference>
<comment type="similarity">
    <text evidence="2">Belongs to the insect defense protein family.</text>
</comment>
<dbReference type="InterPro" id="IPR051237">
    <property type="entry name" value="Ferric-chelate_Red/DefProt"/>
</dbReference>
<organism evidence="10 11">
    <name type="scientific">Potamilus streckersoni</name>
    <dbReference type="NCBI Taxonomy" id="2493646"/>
    <lineage>
        <taxon>Eukaryota</taxon>
        <taxon>Metazoa</taxon>
        <taxon>Spiralia</taxon>
        <taxon>Lophotrochozoa</taxon>
        <taxon>Mollusca</taxon>
        <taxon>Bivalvia</taxon>
        <taxon>Autobranchia</taxon>
        <taxon>Heteroconchia</taxon>
        <taxon>Palaeoheterodonta</taxon>
        <taxon>Unionida</taxon>
        <taxon>Unionoidea</taxon>
        <taxon>Unionidae</taxon>
        <taxon>Ambleminae</taxon>
        <taxon>Lampsilini</taxon>
        <taxon>Potamilus</taxon>
    </lineage>
</organism>
<proteinExistence type="inferred from homology"/>
<comment type="subcellular location">
    <subcellularLocation>
        <location evidence="1">Secreted</location>
    </subcellularLocation>
</comment>
<reference evidence="10" key="3">
    <citation type="submission" date="2023-05" db="EMBL/GenBank/DDBJ databases">
        <authorList>
            <person name="Smith C.H."/>
        </authorList>
    </citation>
    <scope>NUCLEOTIDE SEQUENCE</scope>
    <source>
        <strain evidence="10">CHS0354</strain>
        <tissue evidence="10">Mantle</tissue>
    </source>
</reference>
<gene>
    <name evidence="10" type="ORF">CHS0354_000897</name>
</gene>
<accession>A0AAE0SIE8</accession>
<dbReference type="Proteomes" id="UP001195483">
    <property type="component" value="Unassembled WGS sequence"/>
</dbReference>
<dbReference type="GO" id="GO:0045087">
    <property type="term" value="P:innate immune response"/>
    <property type="evidence" value="ECO:0007669"/>
    <property type="project" value="UniProtKB-KW"/>
</dbReference>
<dbReference type="EMBL" id="JAEAOA010000094">
    <property type="protein sequence ID" value="KAK3592567.1"/>
    <property type="molecule type" value="Genomic_DNA"/>
</dbReference>
<reference evidence="10" key="1">
    <citation type="journal article" date="2021" name="Genome Biol. Evol.">
        <title>A High-Quality Reference Genome for a Parasitic Bivalve with Doubly Uniparental Inheritance (Bivalvia: Unionida).</title>
        <authorList>
            <person name="Smith C.H."/>
        </authorList>
    </citation>
    <scope>NUCLEOTIDE SEQUENCE</scope>
    <source>
        <strain evidence="10">CHS0354</strain>
    </source>
</reference>
<evidence type="ECO:0000256" key="2">
    <source>
        <dbReference type="ARBA" id="ARBA00008501"/>
    </source>
</evidence>
<name>A0AAE0SIE8_9BIVA</name>
<dbReference type="PANTHER" id="PTHR45828:SF9">
    <property type="entry name" value="CELL WALL INTEGRITY AND STRESS RESPONSE COMPONENT 4-LIKE-RELATED"/>
    <property type="match status" value="1"/>
</dbReference>
<keyword evidence="5" id="KW-0399">Innate immunity</keyword>
<keyword evidence="7" id="KW-0391">Immunity</keyword>
<keyword evidence="6" id="KW-0732">Signal</keyword>
<keyword evidence="8" id="KW-0044">Antibiotic</keyword>
<dbReference type="InterPro" id="IPR002861">
    <property type="entry name" value="Reeler_dom"/>
</dbReference>
<reference evidence="10" key="2">
    <citation type="journal article" date="2021" name="Genome Biol. Evol.">
        <title>Developing a high-quality reference genome for a parasitic bivalve with doubly uniparental inheritance (Bivalvia: Unionida).</title>
        <authorList>
            <person name="Smith C.H."/>
        </authorList>
    </citation>
    <scope>NUCLEOTIDE SEQUENCE</scope>
    <source>
        <strain evidence="10">CHS0354</strain>
        <tissue evidence="10">Mantle</tissue>
    </source>
</reference>
<evidence type="ECO:0000259" key="9">
    <source>
        <dbReference type="PROSITE" id="PS51019"/>
    </source>
</evidence>
<dbReference type="GO" id="GO:0005576">
    <property type="term" value="C:extracellular region"/>
    <property type="evidence" value="ECO:0007669"/>
    <property type="project" value="UniProtKB-SubCell"/>
</dbReference>
<keyword evidence="11" id="KW-1185">Reference proteome</keyword>
<dbReference type="GO" id="GO:0016020">
    <property type="term" value="C:membrane"/>
    <property type="evidence" value="ECO:0007669"/>
    <property type="project" value="TreeGrafter"/>
</dbReference>
<dbReference type="Gene3D" id="2.60.40.4060">
    <property type="entry name" value="Reeler domain"/>
    <property type="match status" value="1"/>
</dbReference>
<evidence type="ECO:0000256" key="8">
    <source>
        <dbReference type="ARBA" id="ARBA00023022"/>
    </source>
</evidence>
<dbReference type="GO" id="GO:0042742">
    <property type="term" value="P:defense response to bacterium"/>
    <property type="evidence" value="ECO:0007669"/>
    <property type="project" value="UniProtKB-KW"/>
</dbReference>
<protein>
    <recommendedName>
        <fullName evidence="9">Reelin domain-containing protein</fullName>
    </recommendedName>
</protein>
<evidence type="ECO:0000256" key="5">
    <source>
        <dbReference type="ARBA" id="ARBA00022588"/>
    </source>
</evidence>